<dbReference type="AlphaFoldDB" id="A0A3M7R8H5"/>
<protein>
    <submittedName>
        <fullName evidence="1">Uncharacterized protein</fullName>
    </submittedName>
</protein>
<evidence type="ECO:0000313" key="2">
    <source>
        <dbReference type="Proteomes" id="UP000276133"/>
    </source>
</evidence>
<evidence type="ECO:0000313" key="1">
    <source>
        <dbReference type="EMBL" id="RNA19912.1"/>
    </source>
</evidence>
<accession>A0A3M7R8H5</accession>
<gene>
    <name evidence="1" type="ORF">BpHYR1_052607</name>
</gene>
<proteinExistence type="predicted"/>
<dbReference type="EMBL" id="REGN01003951">
    <property type="protein sequence ID" value="RNA19912.1"/>
    <property type="molecule type" value="Genomic_DNA"/>
</dbReference>
<comment type="caution">
    <text evidence="1">The sequence shown here is derived from an EMBL/GenBank/DDBJ whole genome shotgun (WGS) entry which is preliminary data.</text>
</comment>
<organism evidence="1 2">
    <name type="scientific">Brachionus plicatilis</name>
    <name type="common">Marine rotifer</name>
    <name type="synonym">Brachionus muelleri</name>
    <dbReference type="NCBI Taxonomy" id="10195"/>
    <lineage>
        <taxon>Eukaryota</taxon>
        <taxon>Metazoa</taxon>
        <taxon>Spiralia</taxon>
        <taxon>Gnathifera</taxon>
        <taxon>Rotifera</taxon>
        <taxon>Eurotatoria</taxon>
        <taxon>Monogononta</taxon>
        <taxon>Pseudotrocha</taxon>
        <taxon>Ploima</taxon>
        <taxon>Brachionidae</taxon>
        <taxon>Brachionus</taxon>
    </lineage>
</organism>
<reference evidence="1 2" key="1">
    <citation type="journal article" date="2018" name="Sci. Rep.">
        <title>Genomic signatures of local adaptation to the degree of environmental predictability in rotifers.</title>
        <authorList>
            <person name="Franch-Gras L."/>
            <person name="Hahn C."/>
            <person name="Garcia-Roger E.M."/>
            <person name="Carmona M.J."/>
            <person name="Serra M."/>
            <person name="Gomez A."/>
        </authorList>
    </citation>
    <scope>NUCLEOTIDE SEQUENCE [LARGE SCALE GENOMIC DNA]</scope>
    <source>
        <strain evidence="1">HYR1</strain>
    </source>
</reference>
<name>A0A3M7R8H5_BRAPC</name>
<sequence length="408" mass="47149">MMFCQPPRIPLDLIFPMVNTDTHEKGLISDAAAQSYLTILNNDDENNWRKKVKPEIQDYCNSQMRAFKLMHNMAAKNRDITMDRAKIRHDRQIKKFDYNIGDLVLTDHVKLKQGMCSGLAHKYFGPFVVVGKHPNKVNYIIRKVKSNKSKRFLIHKNRLKLYFGHYEEYLNNNFAGDDSALTRNTSLNFNRKKKIQKVTPTIVVGSSQRESNDGVLNEPERFLQSQLLESALQSSGSTDNAITVLNQEPRNDHVNTHLANRGSQPTEAASEDIQLPNYSVEVEKLNDDETDRSFRPYYRKTTNRRYKSKLRINETDMLGKRKKRFTTRNAVIDNQFEISWTRSEWDELIRFKPVKSIDGSISGYAKRSEDGSEMGSLIMLGKSDWVNIKMVDHFSDSSSIVLVNKDEI</sequence>
<dbReference type="Proteomes" id="UP000276133">
    <property type="component" value="Unassembled WGS sequence"/>
</dbReference>
<keyword evidence="2" id="KW-1185">Reference proteome</keyword>